<dbReference type="PANTHER" id="PTHR23030">
    <property type="entry name" value="PCD6 INTERACTING PROTEIN-RELATED"/>
    <property type="match status" value="1"/>
</dbReference>
<dbReference type="InterPro" id="IPR004328">
    <property type="entry name" value="BRO1_dom"/>
</dbReference>
<dbReference type="Pfam" id="PF03097">
    <property type="entry name" value="BRO1"/>
    <property type="match status" value="1"/>
</dbReference>
<dbReference type="InterPro" id="IPR038499">
    <property type="entry name" value="BRO1_sf"/>
</dbReference>
<accession>A0A7J6LKB7</accession>
<sequence length="223" mass="24099">MLGVSPKRTERLDLVKPLSTYCEEYYGPEEAKNVTQFIALANSLRAEIASPMSADGAGVGGQVENLTRYLAVLTLLEQKFNFERQSDASPASSTVKGLKFQWSDSFKPRSVGESPSIAFEKACVLFNLAAAKSMKARDSDRSSPEGQKAAINEFQAAAGMFAMIKDNVLAQLVSGRTSVDLSNECLSLCASLMLAQAQALVYEKAVKDKLNRGLLSKLGRQSS</sequence>
<comment type="caution">
    <text evidence="2">The sequence shown here is derived from an EMBL/GenBank/DDBJ whole genome shotgun (WGS) entry which is preliminary data.</text>
</comment>
<dbReference type="PROSITE" id="PS51180">
    <property type="entry name" value="BRO1"/>
    <property type="match status" value="1"/>
</dbReference>
<proteinExistence type="predicted"/>
<dbReference type="OrthoDB" id="331918at2759"/>
<reference evidence="2 3" key="1">
    <citation type="submission" date="2020-04" db="EMBL/GenBank/DDBJ databases">
        <title>Perkinsus chesapeaki whole genome sequence.</title>
        <authorList>
            <person name="Bogema D.R."/>
        </authorList>
    </citation>
    <scope>NUCLEOTIDE SEQUENCE [LARGE SCALE GENOMIC DNA]</scope>
    <source>
        <strain evidence="2">ATCC PRA-425</strain>
    </source>
</reference>
<evidence type="ECO:0000313" key="2">
    <source>
        <dbReference type="EMBL" id="KAF4659613.1"/>
    </source>
</evidence>
<dbReference type="GO" id="GO:0005768">
    <property type="term" value="C:endosome"/>
    <property type="evidence" value="ECO:0007669"/>
    <property type="project" value="TreeGrafter"/>
</dbReference>
<dbReference type="Gene3D" id="1.25.40.280">
    <property type="entry name" value="alix/aip1 like domains"/>
    <property type="match status" value="1"/>
</dbReference>
<protein>
    <recommendedName>
        <fullName evidence="1">BRO1 domain-containing protein</fullName>
    </recommendedName>
</protein>
<dbReference type="AlphaFoldDB" id="A0A7J6LKB7"/>
<dbReference type="PANTHER" id="PTHR23030:SF30">
    <property type="entry name" value="TYROSINE-PROTEIN PHOSPHATASE NON-RECEPTOR TYPE 23"/>
    <property type="match status" value="1"/>
</dbReference>
<keyword evidence="3" id="KW-1185">Reference proteome</keyword>
<organism evidence="2 3">
    <name type="scientific">Perkinsus chesapeaki</name>
    <name type="common">Clam parasite</name>
    <name type="synonym">Perkinsus andrewsi</name>
    <dbReference type="NCBI Taxonomy" id="330153"/>
    <lineage>
        <taxon>Eukaryota</taxon>
        <taxon>Sar</taxon>
        <taxon>Alveolata</taxon>
        <taxon>Perkinsozoa</taxon>
        <taxon>Perkinsea</taxon>
        <taxon>Perkinsida</taxon>
        <taxon>Perkinsidae</taxon>
        <taxon>Perkinsus</taxon>
    </lineage>
</organism>
<feature type="domain" description="BRO1" evidence="1">
    <location>
        <begin position="1"/>
        <end position="223"/>
    </location>
</feature>
<dbReference type="SMART" id="SM01041">
    <property type="entry name" value="BRO1"/>
    <property type="match status" value="1"/>
</dbReference>
<evidence type="ECO:0000259" key="1">
    <source>
        <dbReference type="PROSITE" id="PS51180"/>
    </source>
</evidence>
<dbReference type="EMBL" id="JAAPAO010000446">
    <property type="protein sequence ID" value="KAF4659613.1"/>
    <property type="molecule type" value="Genomic_DNA"/>
</dbReference>
<name>A0A7J6LKB7_PERCH</name>
<dbReference type="GO" id="GO:0043328">
    <property type="term" value="P:protein transport to vacuole involved in ubiquitin-dependent protein catabolic process via the multivesicular body sorting pathway"/>
    <property type="evidence" value="ECO:0007669"/>
    <property type="project" value="TreeGrafter"/>
</dbReference>
<evidence type="ECO:0000313" key="3">
    <source>
        <dbReference type="Proteomes" id="UP000591131"/>
    </source>
</evidence>
<gene>
    <name evidence="2" type="ORF">FOL47_007511</name>
</gene>
<dbReference type="Proteomes" id="UP000591131">
    <property type="component" value="Unassembled WGS sequence"/>
</dbReference>